<dbReference type="Pfam" id="PF03950">
    <property type="entry name" value="tRNA-synt_1c_C"/>
    <property type="match status" value="1"/>
</dbReference>
<proteinExistence type="inferred from homology"/>
<evidence type="ECO:0000313" key="11">
    <source>
        <dbReference type="EMBL" id="GIQ89438.1"/>
    </source>
</evidence>
<dbReference type="GO" id="GO:0005524">
    <property type="term" value="F:ATP binding"/>
    <property type="evidence" value="ECO:0007669"/>
    <property type="project" value="UniProtKB-KW"/>
</dbReference>
<keyword evidence="4 7" id="KW-0067">ATP-binding</keyword>
<keyword evidence="12" id="KW-1185">Reference proteome</keyword>
<feature type="domain" description="Glutamyl/glutaminyl-tRNA synthetase class Ib catalytic" evidence="8">
    <location>
        <begin position="1"/>
        <end position="163"/>
    </location>
</feature>
<keyword evidence="3 7" id="KW-0547">Nucleotide-binding</keyword>
<dbReference type="SUPFAM" id="SSF52374">
    <property type="entry name" value="Nucleotidylyl transferase"/>
    <property type="match status" value="1"/>
</dbReference>
<dbReference type="PANTHER" id="PTHR43097">
    <property type="entry name" value="GLUTAMINE-TRNA LIGASE"/>
    <property type="match status" value="1"/>
</dbReference>
<evidence type="ECO:0000256" key="7">
    <source>
        <dbReference type="RuleBase" id="RU363037"/>
    </source>
</evidence>
<evidence type="ECO:0000256" key="3">
    <source>
        <dbReference type="ARBA" id="ARBA00022741"/>
    </source>
</evidence>
<dbReference type="PANTHER" id="PTHR43097:SF5">
    <property type="entry name" value="GLUTAMATE--TRNA LIGASE"/>
    <property type="match status" value="1"/>
</dbReference>
<comment type="similarity">
    <text evidence="7">Belongs to the class-I aminoacyl-tRNA synthetase family.</text>
</comment>
<dbReference type="InterPro" id="IPR020056">
    <property type="entry name" value="Rbsml_bL25/Gln-tRNA_synth_N"/>
</dbReference>
<evidence type="ECO:0000256" key="6">
    <source>
        <dbReference type="ARBA" id="ARBA00023146"/>
    </source>
</evidence>
<keyword evidence="5 7" id="KW-0648">Protein biosynthesis</keyword>
<reference evidence="11 12" key="1">
    <citation type="journal article" date="2018" name="PLoS ONE">
        <title>The draft genome of Kipferlia bialata reveals reductive genome evolution in fornicate parasites.</title>
        <authorList>
            <person name="Tanifuji G."/>
            <person name="Takabayashi S."/>
            <person name="Kume K."/>
            <person name="Takagi M."/>
            <person name="Nakayama T."/>
            <person name="Kamikawa R."/>
            <person name="Inagaki Y."/>
            <person name="Hashimoto T."/>
        </authorList>
    </citation>
    <scope>NUCLEOTIDE SEQUENCE [LARGE SCALE GENOMIC DNA]</scope>
    <source>
        <strain evidence="11">NY0173</strain>
    </source>
</reference>
<evidence type="ECO:0000259" key="9">
    <source>
        <dbReference type="Pfam" id="PF03950"/>
    </source>
</evidence>
<evidence type="ECO:0000313" key="12">
    <source>
        <dbReference type="Proteomes" id="UP000265618"/>
    </source>
</evidence>
<sequence>AKIDMSSVNGCLRDPVMYRCNVSHPHHRTGTDYKAYPTYDFACPIVDSIEGITHTLRTLEFRDRNPQYFWFCDQMGLRKPQIQDFSRMNLNYTVLSKRKLQWFVDNGVVSGWDDPRFPTVQGIRRRGLSIEALRQFVLLQGHSLNMNRMSWDKLWSINRNVIDPVSARYTALSEPVPVTLTKHGLPEGGEDRELPLHPKDAGMGVKPVHFGPEIQIDMSDAKLLKVGEKVTLMKWGNAKVLAITTDEAGTITHMDMEMMLEDQSFKGTAKLTWLSGPTLPVTLSYFDHLITKPFLEDGDKMEDCLNKQSTASFQAVMETSGRMMTAGTTVQLERKGYYYVDRIEEASSDDVNGAKTAVLHYIPDAKQKGQHGLFSFQSN</sequence>
<dbReference type="InterPro" id="IPR049437">
    <property type="entry name" value="tRNA-synt_1c_C2"/>
</dbReference>
<accession>A0A9K3D8X5</accession>
<feature type="domain" description="Glutamyl/glutaminyl-tRNA synthetase class Ib anti-codon binding" evidence="9">
    <location>
        <begin position="167"/>
        <end position="256"/>
    </location>
</feature>
<comment type="caution">
    <text evidence="11">The sequence shown here is derived from an EMBL/GenBank/DDBJ whole genome shotgun (WGS) entry which is preliminary data.</text>
</comment>
<dbReference type="GO" id="GO:0004818">
    <property type="term" value="F:glutamate-tRNA ligase activity"/>
    <property type="evidence" value="ECO:0007669"/>
    <property type="project" value="TreeGrafter"/>
</dbReference>
<evidence type="ECO:0000256" key="1">
    <source>
        <dbReference type="ARBA" id="ARBA00022490"/>
    </source>
</evidence>
<dbReference type="InterPro" id="IPR011035">
    <property type="entry name" value="Ribosomal_bL25/Gln-tRNA_synth"/>
</dbReference>
<dbReference type="EMBL" id="BDIP01005042">
    <property type="protein sequence ID" value="GIQ89438.1"/>
    <property type="molecule type" value="Genomic_DNA"/>
</dbReference>
<feature type="non-terminal residue" evidence="11">
    <location>
        <position position="1"/>
    </location>
</feature>
<dbReference type="GO" id="GO:0005829">
    <property type="term" value="C:cytosol"/>
    <property type="evidence" value="ECO:0007669"/>
    <property type="project" value="TreeGrafter"/>
</dbReference>
<evidence type="ECO:0000256" key="2">
    <source>
        <dbReference type="ARBA" id="ARBA00022598"/>
    </source>
</evidence>
<keyword evidence="1" id="KW-0963">Cytoplasm</keyword>
<dbReference type="Pfam" id="PF00749">
    <property type="entry name" value="tRNA-synt_1c"/>
    <property type="match status" value="1"/>
</dbReference>
<dbReference type="Gene3D" id="2.40.240.10">
    <property type="entry name" value="Ribosomal Protein L25, Chain P"/>
    <property type="match status" value="2"/>
</dbReference>
<keyword evidence="2 7" id="KW-0436">Ligase</keyword>
<evidence type="ECO:0000256" key="4">
    <source>
        <dbReference type="ARBA" id="ARBA00022840"/>
    </source>
</evidence>
<keyword evidence="6 7" id="KW-0030">Aminoacyl-tRNA synthetase</keyword>
<dbReference type="Pfam" id="PF20974">
    <property type="entry name" value="tRNA-synt_1c_C2"/>
    <property type="match status" value="1"/>
</dbReference>
<dbReference type="InterPro" id="IPR020058">
    <property type="entry name" value="Glu/Gln-tRNA-synth_Ib_cat-dom"/>
</dbReference>
<dbReference type="FunFam" id="1.10.1160.10:FF:000001">
    <property type="entry name" value="Glutamine--tRNA ligase"/>
    <property type="match status" value="1"/>
</dbReference>
<dbReference type="SUPFAM" id="SSF50715">
    <property type="entry name" value="Ribosomal protein L25-like"/>
    <property type="match status" value="1"/>
</dbReference>
<dbReference type="InterPro" id="IPR014729">
    <property type="entry name" value="Rossmann-like_a/b/a_fold"/>
</dbReference>
<dbReference type="GO" id="GO:0006424">
    <property type="term" value="P:glutamyl-tRNA aminoacylation"/>
    <property type="evidence" value="ECO:0007669"/>
    <property type="project" value="TreeGrafter"/>
</dbReference>
<dbReference type="AlphaFoldDB" id="A0A9K3D8X5"/>
<evidence type="ECO:0000259" key="10">
    <source>
        <dbReference type="Pfam" id="PF20974"/>
    </source>
</evidence>
<protein>
    <submittedName>
        <fullName evidence="11">Uncharacterized protein</fullName>
    </submittedName>
</protein>
<dbReference type="Gene3D" id="3.40.50.620">
    <property type="entry name" value="HUPs"/>
    <property type="match status" value="1"/>
</dbReference>
<dbReference type="GO" id="GO:0017102">
    <property type="term" value="C:methionyl glutamyl tRNA synthetase complex"/>
    <property type="evidence" value="ECO:0007669"/>
    <property type="project" value="TreeGrafter"/>
</dbReference>
<name>A0A9K3D8X5_9EUKA</name>
<dbReference type="InterPro" id="IPR050132">
    <property type="entry name" value="Gln/Glu-tRNA_Ligase"/>
</dbReference>
<evidence type="ECO:0000259" key="8">
    <source>
        <dbReference type="Pfam" id="PF00749"/>
    </source>
</evidence>
<dbReference type="InterPro" id="IPR020059">
    <property type="entry name" value="Glu/Gln-tRNA-synth_Ib_codon-bd"/>
</dbReference>
<dbReference type="Proteomes" id="UP000265618">
    <property type="component" value="Unassembled WGS sequence"/>
</dbReference>
<organism evidence="11 12">
    <name type="scientific">Kipferlia bialata</name>
    <dbReference type="NCBI Taxonomy" id="797122"/>
    <lineage>
        <taxon>Eukaryota</taxon>
        <taxon>Metamonada</taxon>
        <taxon>Carpediemonas-like organisms</taxon>
        <taxon>Kipferlia</taxon>
    </lineage>
</organism>
<gene>
    <name evidence="11" type="ORF">KIPB_011905</name>
</gene>
<dbReference type="OrthoDB" id="10250478at2759"/>
<feature type="domain" description="tRNA synthetases class I (E and Q) anti-codon binding" evidence="10">
    <location>
        <begin position="271"/>
        <end position="341"/>
    </location>
</feature>
<evidence type="ECO:0000256" key="5">
    <source>
        <dbReference type="ARBA" id="ARBA00022917"/>
    </source>
</evidence>